<proteinExistence type="predicted"/>
<name>A0A177AJS8_9PEZI</name>
<sequence length="231" mass="25822">MENNSGEQYFFGNQGEMAIFQGEMYGNPEMENNSGEQDLIVNQGEVAAPQGETYGPGFAHGDNAQPGENDQAPIETGSGSIGIHGPIPATTFRSRKRLTVAFGFSDGEALDIWMKSEAFWPYYSGLEENLDIIGGDGSVFPKITPRFVTVIVAIAMEEEQGARRYSQFHDIGKFIPLDLYAVFLFHAVEHNLFTPTGAFFGKNMTLEDMQVRTWQAMLRARRDNYDLRRRA</sequence>
<accession>A0A177AJS8</accession>
<organism evidence="2">
    <name type="scientific">Pseudogymnoascus destructans</name>
    <dbReference type="NCBI Taxonomy" id="655981"/>
    <lineage>
        <taxon>Eukaryota</taxon>
        <taxon>Fungi</taxon>
        <taxon>Dikarya</taxon>
        <taxon>Ascomycota</taxon>
        <taxon>Pezizomycotina</taxon>
        <taxon>Leotiomycetes</taxon>
        <taxon>Thelebolales</taxon>
        <taxon>Thelebolaceae</taxon>
        <taxon>Pseudogymnoascus</taxon>
    </lineage>
</organism>
<protein>
    <submittedName>
        <fullName evidence="2">Uncharacterized protein</fullName>
    </submittedName>
</protein>
<dbReference type="GeneID" id="36284454"/>
<dbReference type="EMBL" id="KV441388">
    <property type="protein sequence ID" value="OAF62040.1"/>
    <property type="molecule type" value="Genomic_DNA"/>
</dbReference>
<dbReference type="RefSeq" id="XP_024327314.1">
    <property type="nucleotide sequence ID" value="XM_024465044.1"/>
</dbReference>
<dbReference type="VEuPathDB" id="FungiDB:GMDG_02456"/>
<dbReference type="OrthoDB" id="3440159at2759"/>
<reference evidence="2" key="1">
    <citation type="submission" date="2016-03" db="EMBL/GenBank/DDBJ databases">
        <title>Updated assembly of Pseudogymnoascus destructans, the fungus causing white-nose syndrome of bats.</title>
        <authorList>
            <person name="Palmer J.M."/>
            <person name="Drees K.P."/>
            <person name="Foster J.T."/>
            <person name="Lindner D.L."/>
        </authorList>
    </citation>
    <scope>NUCLEOTIDE SEQUENCE [LARGE SCALE GENOMIC DNA]</scope>
    <source>
        <strain evidence="2">20631-21</strain>
    </source>
</reference>
<evidence type="ECO:0000313" key="2">
    <source>
        <dbReference type="EMBL" id="OAF62040.1"/>
    </source>
</evidence>
<gene>
    <name evidence="2" type="ORF">VC83_01364</name>
</gene>
<evidence type="ECO:0000256" key="1">
    <source>
        <dbReference type="SAM" id="MobiDB-lite"/>
    </source>
</evidence>
<dbReference type="Proteomes" id="UP000077154">
    <property type="component" value="Unassembled WGS sequence"/>
</dbReference>
<feature type="region of interest" description="Disordered" evidence="1">
    <location>
        <begin position="51"/>
        <end position="70"/>
    </location>
</feature>
<dbReference type="AlphaFoldDB" id="A0A177AJS8"/>